<name>A0AAN8NTF3_9PEZI</name>
<sequence>MHLSFPFILHSLLELPPSLLLLFSPLSFIPRRSPQDINSISPVLRQYGAILLSSSIFSFLLSVTPDDILITSNAEGWTLHRLSAVSLAFYHVFPIFRALERIQGGERAVVFPFFGTGGSMKGMGGPGVHLITHLVVGGALLRFALFS</sequence>
<accession>A0AAN8NTF3</accession>
<dbReference type="EMBL" id="JAVHJM010000002">
    <property type="protein sequence ID" value="KAK6518208.1"/>
    <property type="molecule type" value="Genomic_DNA"/>
</dbReference>
<gene>
    <name evidence="1" type="ORF">TWF506_005367</name>
</gene>
<evidence type="ECO:0000313" key="2">
    <source>
        <dbReference type="Proteomes" id="UP001307849"/>
    </source>
</evidence>
<keyword evidence="2" id="KW-1185">Reference proteome</keyword>
<comment type="caution">
    <text evidence="1">The sequence shown here is derived from an EMBL/GenBank/DDBJ whole genome shotgun (WGS) entry which is preliminary data.</text>
</comment>
<evidence type="ECO:0000313" key="1">
    <source>
        <dbReference type="EMBL" id="KAK6518208.1"/>
    </source>
</evidence>
<protein>
    <submittedName>
        <fullName evidence="1">Uncharacterized protein</fullName>
    </submittedName>
</protein>
<organism evidence="1 2">
    <name type="scientific">Arthrobotrys conoides</name>
    <dbReference type="NCBI Taxonomy" id="74498"/>
    <lineage>
        <taxon>Eukaryota</taxon>
        <taxon>Fungi</taxon>
        <taxon>Dikarya</taxon>
        <taxon>Ascomycota</taxon>
        <taxon>Pezizomycotina</taxon>
        <taxon>Orbiliomycetes</taxon>
        <taxon>Orbiliales</taxon>
        <taxon>Orbiliaceae</taxon>
        <taxon>Arthrobotrys</taxon>
    </lineage>
</organism>
<dbReference type="AlphaFoldDB" id="A0AAN8NTF3"/>
<dbReference type="Proteomes" id="UP001307849">
    <property type="component" value="Unassembled WGS sequence"/>
</dbReference>
<proteinExistence type="predicted"/>
<reference evidence="1 2" key="1">
    <citation type="submission" date="2019-10" db="EMBL/GenBank/DDBJ databases">
        <authorList>
            <person name="Palmer J.M."/>
        </authorList>
    </citation>
    <scope>NUCLEOTIDE SEQUENCE [LARGE SCALE GENOMIC DNA]</scope>
    <source>
        <strain evidence="1 2">TWF506</strain>
    </source>
</reference>